<proteinExistence type="predicted"/>
<organism evidence="2">
    <name type="scientific">Salmonella enterica</name>
    <name type="common">Salmonella choleraesuis</name>
    <dbReference type="NCBI Taxonomy" id="28901"/>
    <lineage>
        <taxon>Bacteria</taxon>
        <taxon>Pseudomonadati</taxon>
        <taxon>Pseudomonadota</taxon>
        <taxon>Gammaproteobacteria</taxon>
        <taxon>Enterobacterales</taxon>
        <taxon>Enterobacteriaceae</taxon>
        <taxon>Salmonella</taxon>
    </lineage>
</organism>
<name>A0A3J4PII4_SALER</name>
<comment type="caution">
    <text evidence="2">The sequence shown here is derived from an EMBL/GenBank/DDBJ whole genome shotgun (WGS) entry which is preliminary data.</text>
</comment>
<feature type="region of interest" description="Disordered" evidence="1">
    <location>
        <begin position="1"/>
        <end position="20"/>
    </location>
</feature>
<dbReference type="EMBL" id="RMTL01000006">
    <property type="protein sequence ID" value="MFK56428.1"/>
    <property type="molecule type" value="Genomic_DNA"/>
</dbReference>
<evidence type="ECO:0000313" key="2">
    <source>
        <dbReference type="EMBL" id="MFK56428.1"/>
    </source>
</evidence>
<gene>
    <name evidence="2" type="ORF">EEM01_09715</name>
</gene>
<accession>A0A3J4PII4</accession>
<protein>
    <submittedName>
        <fullName evidence="2">Uncharacterized protein</fullName>
    </submittedName>
</protein>
<sequence>MSSTDYLMRAGVRKNSPDGSIPPGCLTKKFVAARKSTDIEFSETPPPFLIFGLKNVKTNFVVV</sequence>
<reference evidence="2" key="1">
    <citation type="submission" date="2018-11" db="EMBL/GenBank/DDBJ databases">
        <authorList>
            <consortium name="PulseNet: The National Subtyping Network for Foodborne Disease Surveillance"/>
            <person name="Tarr C.L."/>
            <person name="Trees E."/>
            <person name="Katz L.S."/>
            <person name="Carleton-Romer H.A."/>
            <person name="Stroika S."/>
            <person name="Kucerova Z."/>
            <person name="Roache K.F."/>
            <person name="Sabol A.L."/>
            <person name="Besser J."/>
            <person name="Gerner-Smidt P."/>
        </authorList>
    </citation>
    <scope>NUCLEOTIDE SEQUENCE [LARGE SCALE GENOMIC DNA]</scope>
    <source>
        <strain evidence="2">PNUSAS059842</strain>
    </source>
</reference>
<dbReference type="Proteomes" id="UP000839509">
    <property type="component" value="Unassembled WGS sequence"/>
</dbReference>
<dbReference type="AlphaFoldDB" id="A0A3J4PII4"/>
<evidence type="ECO:0000256" key="1">
    <source>
        <dbReference type="SAM" id="MobiDB-lite"/>
    </source>
</evidence>